<proteinExistence type="predicted"/>
<keyword evidence="2" id="KW-1185">Reference proteome</keyword>
<accession>A0ABU2KHP0</accession>
<organism evidence="1 2">
    <name type="scientific">Mesonia ostreae</name>
    <dbReference type="NCBI Taxonomy" id="861110"/>
    <lineage>
        <taxon>Bacteria</taxon>
        <taxon>Pseudomonadati</taxon>
        <taxon>Bacteroidota</taxon>
        <taxon>Flavobacteriia</taxon>
        <taxon>Flavobacteriales</taxon>
        <taxon>Flavobacteriaceae</taxon>
        <taxon>Mesonia</taxon>
    </lineage>
</organism>
<evidence type="ECO:0000313" key="2">
    <source>
        <dbReference type="Proteomes" id="UP001182991"/>
    </source>
</evidence>
<name>A0ABU2KHP0_9FLAO</name>
<dbReference type="Proteomes" id="UP001182991">
    <property type="component" value="Unassembled WGS sequence"/>
</dbReference>
<comment type="caution">
    <text evidence="1">The sequence shown here is derived from an EMBL/GenBank/DDBJ whole genome shotgun (WGS) entry which is preliminary data.</text>
</comment>
<gene>
    <name evidence="1" type="ORF">RLT85_06135</name>
</gene>
<protein>
    <submittedName>
        <fullName evidence="1">Uncharacterized protein</fullName>
    </submittedName>
</protein>
<dbReference type="EMBL" id="JAVRBG010000005">
    <property type="protein sequence ID" value="MDT0294207.1"/>
    <property type="molecule type" value="Genomic_DNA"/>
</dbReference>
<sequence>MAKLYVNKPSKKEELGNLQPRKETIAFLLNYSKTLSIINYKNMKFETLLN</sequence>
<reference evidence="2" key="1">
    <citation type="submission" date="2023-07" db="EMBL/GenBank/DDBJ databases">
        <title>Isolating and identifying novel microbial strains from the Mariana Trench.</title>
        <authorList>
            <person name="Fu H."/>
        </authorList>
    </citation>
    <scope>NUCLEOTIDE SEQUENCE [LARGE SCALE GENOMIC DNA]</scope>
    <source>
        <strain evidence="2">T-y2</strain>
    </source>
</reference>
<evidence type="ECO:0000313" key="1">
    <source>
        <dbReference type="EMBL" id="MDT0294207.1"/>
    </source>
</evidence>
<dbReference type="RefSeq" id="WP_311401160.1">
    <property type="nucleotide sequence ID" value="NZ_JAVRBG010000005.1"/>
</dbReference>